<keyword evidence="3" id="KW-1185">Reference proteome</keyword>
<evidence type="ECO:0000256" key="1">
    <source>
        <dbReference type="SAM" id="MobiDB-lite"/>
    </source>
</evidence>
<reference evidence="2 3" key="1">
    <citation type="journal article" date="2022" name="Allergy">
        <title>Genome assembly and annotation of Periplaneta americana reveal a comprehensive cockroach allergen profile.</title>
        <authorList>
            <person name="Wang L."/>
            <person name="Xiong Q."/>
            <person name="Saelim N."/>
            <person name="Wang L."/>
            <person name="Nong W."/>
            <person name="Wan A.T."/>
            <person name="Shi M."/>
            <person name="Liu X."/>
            <person name="Cao Q."/>
            <person name="Hui J.H.L."/>
            <person name="Sookrung N."/>
            <person name="Leung T.F."/>
            <person name="Tungtrongchitr A."/>
            <person name="Tsui S.K.W."/>
        </authorList>
    </citation>
    <scope>NUCLEOTIDE SEQUENCE [LARGE SCALE GENOMIC DNA]</scope>
    <source>
        <strain evidence="2">PWHHKU_190912</strain>
    </source>
</reference>
<dbReference type="Proteomes" id="UP001148838">
    <property type="component" value="Unassembled WGS sequence"/>
</dbReference>
<name>A0ABQ8T2X2_PERAM</name>
<feature type="region of interest" description="Disordered" evidence="1">
    <location>
        <begin position="1"/>
        <end position="20"/>
    </location>
</feature>
<sequence length="76" mass="8481">MYGMSGGDNEGKEGRRGNPVPIVDRKWRLRSNVLVKTVVCDAIFGPRKNTIIRDSPHRLCEECRRNAPTVTDAKAA</sequence>
<proteinExistence type="predicted"/>
<protein>
    <submittedName>
        <fullName evidence="2">Uncharacterized protein</fullName>
    </submittedName>
</protein>
<evidence type="ECO:0000313" key="2">
    <source>
        <dbReference type="EMBL" id="KAJ4440040.1"/>
    </source>
</evidence>
<comment type="caution">
    <text evidence="2">The sequence shown here is derived from an EMBL/GenBank/DDBJ whole genome shotgun (WGS) entry which is preliminary data.</text>
</comment>
<organism evidence="2 3">
    <name type="scientific">Periplaneta americana</name>
    <name type="common">American cockroach</name>
    <name type="synonym">Blatta americana</name>
    <dbReference type="NCBI Taxonomy" id="6978"/>
    <lineage>
        <taxon>Eukaryota</taxon>
        <taxon>Metazoa</taxon>
        <taxon>Ecdysozoa</taxon>
        <taxon>Arthropoda</taxon>
        <taxon>Hexapoda</taxon>
        <taxon>Insecta</taxon>
        <taxon>Pterygota</taxon>
        <taxon>Neoptera</taxon>
        <taxon>Polyneoptera</taxon>
        <taxon>Dictyoptera</taxon>
        <taxon>Blattodea</taxon>
        <taxon>Blattoidea</taxon>
        <taxon>Blattidae</taxon>
        <taxon>Blattinae</taxon>
        <taxon>Periplaneta</taxon>
    </lineage>
</organism>
<evidence type="ECO:0000313" key="3">
    <source>
        <dbReference type="Proteomes" id="UP001148838"/>
    </source>
</evidence>
<accession>A0ABQ8T2X2</accession>
<dbReference type="EMBL" id="JAJSOF020000017">
    <property type="protein sequence ID" value="KAJ4440040.1"/>
    <property type="molecule type" value="Genomic_DNA"/>
</dbReference>
<gene>
    <name evidence="2" type="ORF">ANN_08171</name>
</gene>